<dbReference type="PANTHER" id="PTHR33529:SF8">
    <property type="entry name" value="PERMEASE, YJGP_YJGQ FAMILY"/>
    <property type="match status" value="1"/>
</dbReference>
<comment type="caution">
    <text evidence="7">The sequence shown here is derived from an EMBL/GenBank/DDBJ whole genome shotgun (WGS) entry which is preliminary data.</text>
</comment>
<keyword evidence="2" id="KW-1003">Cell membrane</keyword>
<keyword evidence="4 6" id="KW-1133">Transmembrane helix</keyword>
<protein>
    <submittedName>
        <fullName evidence="7">YjgP/YjgQ family permease</fullName>
    </submittedName>
</protein>
<proteinExistence type="predicted"/>
<sequence>MKKLDWYIIKSFLVTFFFSIFLFTVIAVVVDVSEKTDDFVKSGLTFMQIVNQYYIPFIPHIIALLFPLFVFIAVIFFTSKLAGRSEIIAILASGVSYRRIMLPYFIGGVLLAGLLLVSNAYIIPQAEVKRLAFQVSYFDNDSPADAMFANRQVNRYFRVDSFTYAGLINYDTVTKRGGPFFMHTIKNNTLVYNLRAGSMQWDTATKKWRLETVFERTINGLKEHISTQPRKEMSFNFRPIDLNNDEHTKDVLTSPELGKYIVQQEHRGAEGINDLKIEYYRRVATPVAVIILTLIGAMVAGRKVRGGSGVHLAFGFVTAAAFILMDRFSTIFSTKGNLPPYIAAWIPNLVFVFVAMYIYRKAPK</sequence>
<evidence type="ECO:0000313" key="7">
    <source>
        <dbReference type="EMBL" id="TKK65693.1"/>
    </source>
</evidence>
<feature type="transmembrane region" description="Helical" evidence="6">
    <location>
        <begin position="100"/>
        <end position="123"/>
    </location>
</feature>
<evidence type="ECO:0000256" key="6">
    <source>
        <dbReference type="SAM" id="Phobius"/>
    </source>
</evidence>
<feature type="transmembrane region" description="Helical" evidence="6">
    <location>
        <begin position="283"/>
        <end position="300"/>
    </location>
</feature>
<dbReference type="OrthoDB" id="9807977at2"/>
<keyword evidence="5 6" id="KW-0472">Membrane</keyword>
<dbReference type="AlphaFoldDB" id="A0A4V5UTS1"/>
<evidence type="ECO:0000256" key="2">
    <source>
        <dbReference type="ARBA" id="ARBA00022475"/>
    </source>
</evidence>
<feature type="transmembrane region" description="Helical" evidence="6">
    <location>
        <begin position="338"/>
        <end position="359"/>
    </location>
</feature>
<dbReference type="Pfam" id="PF03739">
    <property type="entry name" value="LptF_LptG"/>
    <property type="match status" value="1"/>
</dbReference>
<reference evidence="7 8" key="1">
    <citation type="submission" date="2019-05" db="EMBL/GenBank/DDBJ databases">
        <title>Panacibacter sp. strain 17mud1-8 Genome sequencing and assembly.</title>
        <authorList>
            <person name="Chhetri G."/>
        </authorList>
    </citation>
    <scope>NUCLEOTIDE SEQUENCE [LARGE SCALE GENOMIC DNA]</scope>
    <source>
        <strain evidence="7 8">17mud1-8</strain>
    </source>
</reference>
<dbReference type="GO" id="GO:0015920">
    <property type="term" value="P:lipopolysaccharide transport"/>
    <property type="evidence" value="ECO:0007669"/>
    <property type="project" value="TreeGrafter"/>
</dbReference>
<dbReference type="PANTHER" id="PTHR33529">
    <property type="entry name" value="SLR0882 PROTEIN-RELATED"/>
    <property type="match status" value="1"/>
</dbReference>
<evidence type="ECO:0000256" key="4">
    <source>
        <dbReference type="ARBA" id="ARBA00022989"/>
    </source>
</evidence>
<evidence type="ECO:0000313" key="8">
    <source>
        <dbReference type="Proteomes" id="UP000305848"/>
    </source>
</evidence>
<accession>A0A4V5UTS1</accession>
<keyword evidence="8" id="KW-1185">Reference proteome</keyword>
<keyword evidence="3 6" id="KW-0812">Transmembrane</keyword>
<feature type="transmembrane region" description="Helical" evidence="6">
    <location>
        <begin position="53"/>
        <end position="79"/>
    </location>
</feature>
<dbReference type="GO" id="GO:0043190">
    <property type="term" value="C:ATP-binding cassette (ABC) transporter complex"/>
    <property type="evidence" value="ECO:0007669"/>
    <property type="project" value="TreeGrafter"/>
</dbReference>
<evidence type="ECO:0000256" key="3">
    <source>
        <dbReference type="ARBA" id="ARBA00022692"/>
    </source>
</evidence>
<evidence type="ECO:0000256" key="1">
    <source>
        <dbReference type="ARBA" id="ARBA00004651"/>
    </source>
</evidence>
<feature type="transmembrane region" description="Helical" evidence="6">
    <location>
        <begin position="312"/>
        <end position="332"/>
    </location>
</feature>
<evidence type="ECO:0000256" key="5">
    <source>
        <dbReference type="ARBA" id="ARBA00023136"/>
    </source>
</evidence>
<organism evidence="7 8">
    <name type="scientific">Ilyomonas limi</name>
    <dbReference type="NCBI Taxonomy" id="2575867"/>
    <lineage>
        <taxon>Bacteria</taxon>
        <taxon>Pseudomonadati</taxon>
        <taxon>Bacteroidota</taxon>
        <taxon>Chitinophagia</taxon>
        <taxon>Chitinophagales</taxon>
        <taxon>Chitinophagaceae</taxon>
        <taxon>Ilyomonas</taxon>
    </lineage>
</organism>
<gene>
    <name evidence="7" type="ORF">FC093_19350</name>
</gene>
<dbReference type="Proteomes" id="UP000305848">
    <property type="component" value="Unassembled WGS sequence"/>
</dbReference>
<feature type="transmembrane region" description="Helical" evidence="6">
    <location>
        <begin position="12"/>
        <end position="33"/>
    </location>
</feature>
<dbReference type="InterPro" id="IPR005495">
    <property type="entry name" value="LptG/LptF_permease"/>
</dbReference>
<dbReference type="RefSeq" id="WP_137263462.1">
    <property type="nucleotide sequence ID" value="NZ_SZQL01000019.1"/>
</dbReference>
<dbReference type="EMBL" id="SZQL01000019">
    <property type="protein sequence ID" value="TKK65693.1"/>
    <property type="molecule type" value="Genomic_DNA"/>
</dbReference>
<comment type="subcellular location">
    <subcellularLocation>
        <location evidence="1">Cell membrane</location>
        <topology evidence="1">Multi-pass membrane protein</topology>
    </subcellularLocation>
</comment>
<name>A0A4V5UTS1_9BACT</name>